<dbReference type="InterPro" id="IPR027417">
    <property type="entry name" value="P-loop_NTPase"/>
</dbReference>
<dbReference type="InterPro" id="IPR051782">
    <property type="entry name" value="ABC_Transporter_VariousFunc"/>
</dbReference>
<dbReference type="CDD" id="cd03230">
    <property type="entry name" value="ABC_DR_subfamily_A"/>
    <property type="match status" value="1"/>
</dbReference>
<evidence type="ECO:0000256" key="2">
    <source>
        <dbReference type="ARBA" id="ARBA00022741"/>
    </source>
</evidence>
<dbReference type="RefSeq" id="WP_380594441.1">
    <property type="nucleotide sequence ID" value="NZ_JBHSDU010000001.1"/>
</dbReference>
<dbReference type="PROSITE" id="PS50893">
    <property type="entry name" value="ABC_TRANSPORTER_2"/>
    <property type="match status" value="1"/>
</dbReference>
<sequence length="242" mass="26025">MTSMVLDVRQVHAKYGKREVLSGVSLQVPAGEWFCLLGPNGVGKSTLLRCISGALTPSSGDLLIAGHSAISDPLAAKQRLGYACAPEQLPGLLTGRQCLEVYAQAKGLRDISADVLALARELRFEGYFDSFVDTYSLGTRQKLCILLALLGEPTLIVLDEAFNGLDPASALQVKHHLQHRLTDGRCAVLLATHSLDIVEHYADKAALLIDGRIVREWSETEIAAFRVQGDSAMETALAQAAS</sequence>
<evidence type="ECO:0000256" key="3">
    <source>
        <dbReference type="ARBA" id="ARBA00022840"/>
    </source>
</evidence>
<dbReference type="GO" id="GO:0005524">
    <property type="term" value="F:ATP binding"/>
    <property type="evidence" value="ECO:0007669"/>
    <property type="project" value="UniProtKB-KW"/>
</dbReference>
<dbReference type="PANTHER" id="PTHR42939">
    <property type="entry name" value="ABC TRANSPORTER ATP-BINDING PROTEIN ALBC-RELATED"/>
    <property type="match status" value="1"/>
</dbReference>
<dbReference type="InterPro" id="IPR003439">
    <property type="entry name" value="ABC_transporter-like_ATP-bd"/>
</dbReference>
<protein>
    <submittedName>
        <fullName evidence="5">ABC transporter ATP-binding protein</fullName>
    </submittedName>
</protein>
<dbReference type="EMBL" id="JBHSDU010000001">
    <property type="protein sequence ID" value="MFC4307837.1"/>
    <property type="molecule type" value="Genomic_DNA"/>
</dbReference>
<evidence type="ECO:0000313" key="6">
    <source>
        <dbReference type="Proteomes" id="UP001595904"/>
    </source>
</evidence>
<dbReference type="SUPFAM" id="SSF52540">
    <property type="entry name" value="P-loop containing nucleoside triphosphate hydrolases"/>
    <property type="match status" value="1"/>
</dbReference>
<dbReference type="PANTHER" id="PTHR42939:SF1">
    <property type="entry name" value="ABC TRANSPORTER ATP-BINDING PROTEIN ALBC-RELATED"/>
    <property type="match status" value="1"/>
</dbReference>
<accession>A0ABV8SJY0</accession>
<name>A0ABV8SJY0_9GAMM</name>
<keyword evidence="6" id="KW-1185">Reference proteome</keyword>
<evidence type="ECO:0000256" key="1">
    <source>
        <dbReference type="ARBA" id="ARBA00022448"/>
    </source>
</evidence>
<dbReference type="Proteomes" id="UP001595904">
    <property type="component" value="Unassembled WGS sequence"/>
</dbReference>
<reference evidence="6" key="1">
    <citation type="journal article" date="2019" name="Int. J. Syst. Evol. Microbiol.">
        <title>The Global Catalogue of Microorganisms (GCM) 10K type strain sequencing project: providing services to taxonomists for standard genome sequencing and annotation.</title>
        <authorList>
            <consortium name="The Broad Institute Genomics Platform"/>
            <consortium name="The Broad Institute Genome Sequencing Center for Infectious Disease"/>
            <person name="Wu L."/>
            <person name="Ma J."/>
        </authorList>
    </citation>
    <scope>NUCLEOTIDE SEQUENCE [LARGE SCALE GENOMIC DNA]</scope>
    <source>
        <strain evidence="6">CGMCC 1.10759</strain>
    </source>
</reference>
<dbReference type="InterPro" id="IPR003593">
    <property type="entry name" value="AAA+_ATPase"/>
</dbReference>
<gene>
    <name evidence="5" type="ORF">ACFPN2_01980</name>
</gene>
<evidence type="ECO:0000313" key="5">
    <source>
        <dbReference type="EMBL" id="MFC4307837.1"/>
    </source>
</evidence>
<dbReference type="Pfam" id="PF00005">
    <property type="entry name" value="ABC_tran"/>
    <property type="match status" value="1"/>
</dbReference>
<keyword evidence="2" id="KW-0547">Nucleotide-binding</keyword>
<dbReference type="SMART" id="SM00382">
    <property type="entry name" value="AAA"/>
    <property type="match status" value="1"/>
</dbReference>
<comment type="caution">
    <text evidence="5">The sequence shown here is derived from an EMBL/GenBank/DDBJ whole genome shotgun (WGS) entry which is preliminary data.</text>
</comment>
<feature type="domain" description="ABC transporter" evidence="4">
    <location>
        <begin position="6"/>
        <end position="235"/>
    </location>
</feature>
<evidence type="ECO:0000259" key="4">
    <source>
        <dbReference type="PROSITE" id="PS50893"/>
    </source>
</evidence>
<keyword evidence="1" id="KW-0813">Transport</keyword>
<proteinExistence type="predicted"/>
<dbReference type="Gene3D" id="3.40.50.300">
    <property type="entry name" value="P-loop containing nucleotide triphosphate hydrolases"/>
    <property type="match status" value="1"/>
</dbReference>
<keyword evidence="3 5" id="KW-0067">ATP-binding</keyword>
<organism evidence="5 6">
    <name type="scientific">Steroidobacter flavus</name>
    <dbReference type="NCBI Taxonomy" id="1842136"/>
    <lineage>
        <taxon>Bacteria</taxon>
        <taxon>Pseudomonadati</taxon>
        <taxon>Pseudomonadota</taxon>
        <taxon>Gammaproteobacteria</taxon>
        <taxon>Steroidobacterales</taxon>
        <taxon>Steroidobacteraceae</taxon>
        <taxon>Steroidobacter</taxon>
    </lineage>
</organism>